<reference evidence="3" key="1">
    <citation type="submission" date="2011-08" db="EMBL/GenBank/DDBJ databases">
        <title>The draft genome of Latimeria chalumnae.</title>
        <authorList>
            <person name="Di Palma F."/>
            <person name="Alfoldi J."/>
            <person name="Johnson J."/>
            <person name="Berlin A."/>
            <person name="Gnerre S."/>
            <person name="Jaffe D."/>
            <person name="MacCallum I."/>
            <person name="Young S."/>
            <person name="Walker B.J."/>
            <person name="Lander E."/>
            <person name="Lindblad-Toh K."/>
        </authorList>
    </citation>
    <scope>NUCLEOTIDE SEQUENCE [LARGE SCALE GENOMIC DNA]</scope>
    <source>
        <strain evidence="3">Wild caught</strain>
    </source>
</reference>
<sequence>LVCQCLFLLTSGITLVGHDSERRVRVSPCEDAGCYSRIINYNLASLDQLRALTEASESCDQFVRLECRHIRFLKEQWGWWVSRDGFKIQSWGGTPTDSGKCACGERGDCALGLSSCNCDANDNVWRSDEGFLSDKSSLPVKEVRFGDTRDVPVEIAFHSIGKLRCWGQS</sequence>
<organism evidence="2 3">
    <name type="scientific">Latimeria chalumnae</name>
    <name type="common">Coelacanth</name>
    <dbReference type="NCBI Taxonomy" id="7897"/>
    <lineage>
        <taxon>Eukaryota</taxon>
        <taxon>Metazoa</taxon>
        <taxon>Chordata</taxon>
        <taxon>Craniata</taxon>
        <taxon>Vertebrata</taxon>
        <taxon>Euteleostomi</taxon>
        <taxon>Coelacanthiformes</taxon>
        <taxon>Coelacanthidae</taxon>
        <taxon>Latimeria</taxon>
    </lineage>
</organism>
<dbReference type="EMBL" id="AFYH01204278">
    <property type="status" value="NOT_ANNOTATED_CDS"/>
    <property type="molecule type" value="Genomic_DNA"/>
</dbReference>
<dbReference type="EMBL" id="AFYH01204277">
    <property type="status" value="NOT_ANNOTATED_CDS"/>
    <property type="molecule type" value="Genomic_DNA"/>
</dbReference>
<proteinExistence type="predicted"/>
<dbReference type="EMBL" id="AFYH01204276">
    <property type="status" value="NOT_ANNOTATED_CDS"/>
    <property type="molecule type" value="Genomic_DNA"/>
</dbReference>
<protein>
    <recommendedName>
        <fullName evidence="4">SRCR domain-containing protein</fullName>
    </recommendedName>
</protein>
<evidence type="ECO:0000256" key="1">
    <source>
        <dbReference type="SAM" id="SignalP"/>
    </source>
</evidence>
<evidence type="ECO:0000313" key="2">
    <source>
        <dbReference type="Ensembl" id="ENSLACP00000004812.1"/>
    </source>
</evidence>
<evidence type="ECO:0000313" key="3">
    <source>
        <dbReference type="Proteomes" id="UP000008672"/>
    </source>
</evidence>
<dbReference type="AlphaFoldDB" id="H3A591"/>
<keyword evidence="3" id="KW-1185">Reference proteome</keyword>
<accession>H3A591</accession>
<dbReference type="GeneTree" id="ENSGT00940000170887"/>
<dbReference type="Gene3D" id="2.60.120.1000">
    <property type="match status" value="1"/>
</dbReference>
<reference evidence="2" key="2">
    <citation type="submission" date="2025-08" db="UniProtKB">
        <authorList>
            <consortium name="Ensembl"/>
        </authorList>
    </citation>
    <scope>IDENTIFICATION</scope>
</reference>
<dbReference type="Ensembl" id="ENSLACT00000004853.1">
    <property type="protein sequence ID" value="ENSLACP00000004812.1"/>
    <property type="gene ID" value="ENSLACG00000004280.1"/>
</dbReference>
<keyword evidence="1" id="KW-0732">Signal</keyword>
<evidence type="ECO:0008006" key="4">
    <source>
        <dbReference type="Google" id="ProtNLM"/>
    </source>
</evidence>
<name>H3A591_LATCH</name>
<dbReference type="Proteomes" id="UP000008672">
    <property type="component" value="Unassembled WGS sequence"/>
</dbReference>
<feature type="signal peptide" evidence="1">
    <location>
        <begin position="1"/>
        <end position="18"/>
    </location>
</feature>
<reference evidence="2" key="3">
    <citation type="submission" date="2025-09" db="UniProtKB">
        <authorList>
            <consortium name="Ensembl"/>
        </authorList>
    </citation>
    <scope>IDENTIFICATION</scope>
</reference>
<feature type="chain" id="PRO_5003579577" description="SRCR domain-containing protein" evidence="1">
    <location>
        <begin position="19"/>
        <end position="169"/>
    </location>
</feature>